<comment type="subcellular location">
    <subcellularLocation>
        <location evidence="1">Membrane</location>
        <topology evidence="1">Multi-pass membrane protein</topology>
    </subcellularLocation>
</comment>
<feature type="region of interest" description="Disordered" evidence="6">
    <location>
        <begin position="318"/>
        <end position="340"/>
    </location>
</feature>
<dbReference type="GO" id="GO:0016020">
    <property type="term" value="C:membrane"/>
    <property type="evidence" value="ECO:0007669"/>
    <property type="project" value="UniProtKB-SubCell"/>
</dbReference>
<feature type="compositionally biased region" description="Low complexity" evidence="6">
    <location>
        <begin position="37"/>
        <end position="50"/>
    </location>
</feature>
<dbReference type="EMBL" id="JAWIZZ010000053">
    <property type="protein sequence ID" value="KAK5778318.1"/>
    <property type="molecule type" value="Genomic_DNA"/>
</dbReference>
<feature type="transmembrane region" description="Helical" evidence="7">
    <location>
        <begin position="564"/>
        <end position="583"/>
    </location>
</feature>
<feature type="region of interest" description="Disordered" evidence="6">
    <location>
        <begin position="31"/>
        <end position="50"/>
    </location>
</feature>
<comment type="caution">
    <text evidence="8">The sequence shown here is derived from an EMBL/GenBank/DDBJ whole genome shotgun (WGS) entry which is preliminary data.</text>
</comment>
<protein>
    <recommendedName>
        <fullName evidence="10">Glycerol uptake protein 1</fullName>
    </recommendedName>
</protein>
<comment type="similarity">
    <text evidence="2">Belongs to the membrane-bound acyltransferase family.</text>
</comment>
<organism evidence="8 9">
    <name type="scientific">Arxiozyma heterogenica</name>
    <dbReference type="NCBI Taxonomy" id="278026"/>
    <lineage>
        <taxon>Eukaryota</taxon>
        <taxon>Fungi</taxon>
        <taxon>Dikarya</taxon>
        <taxon>Ascomycota</taxon>
        <taxon>Saccharomycotina</taxon>
        <taxon>Saccharomycetes</taxon>
        <taxon>Saccharomycetales</taxon>
        <taxon>Saccharomycetaceae</taxon>
        <taxon>Arxiozyma</taxon>
    </lineage>
</organism>
<evidence type="ECO:0000256" key="6">
    <source>
        <dbReference type="SAM" id="MobiDB-lite"/>
    </source>
</evidence>
<dbReference type="GO" id="GO:0005783">
    <property type="term" value="C:endoplasmic reticulum"/>
    <property type="evidence" value="ECO:0007669"/>
    <property type="project" value="TreeGrafter"/>
</dbReference>
<evidence type="ECO:0000256" key="4">
    <source>
        <dbReference type="ARBA" id="ARBA00022989"/>
    </source>
</evidence>
<dbReference type="Pfam" id="PF03062">
    <property type="entry name" value="MBOAT"/>
    <property type="match status" value="1"/>
</dbReference>
<feature type="transmembrane region" description="Helical" evidence="7">
    <location>
        <begin position="428"/>
        <end position="450"/>
    </location>
</feature>
<keyword evidence="4 7" id="KW-1133">Transmembrane helix</keyword>
<evidence type="ECO:0000313" key="8">
    <source>
        <dbReference type="EMBL" id="KAK5778318.1"/>
    </source>
</evidence>
<evidence type="ECO:0000256" key="7">
    <source>
        <dbReference type="SAM" id="Phobius"/>
    </source>
</evidence>
<dbReference type="AlphaFoldDB" id="A0AAN7WS10"/>
<evidence type="ECO:0000256" key="3">
    <source>
        <dbReference type="ARBA" id="ARBA00022692"/>
    </source>
</evidence>
<feature type="transmembrane region" description="Helical" evidence="7">
    <location>
        <begin position="130"/>
        <end position="152"/>
    </location>
</feature>
<dbReference type="InterPro" id="IPR004299">
    <property type="entry name" value="MBOAT_fam"/>
</dbReference>
<evidence type="ECO:0000256" key="1">
    <source>
        <dbReference type="ARBA" id="ARBA00004141"/>
    </source>
</evidence>
<dbReference type="GO" id="GO:0006506">
    <property type="term" value="P:GPI anchor biosynthetic process"/>
    <property type="evidence" value="ECO:0007669"/>
    <property type="project" value="TreeGrafter"/>
</dbReference>
<feature type="transmembrane region" description="Helical" evidence="7">
    <location>
        <begin position="635"/>
        <end position="654"/>
    </location>
</feature>
<accession>A0AAN7WS10</accession>
<evidence type="ECO:0000256" key="2">
    <source>
        <dbReference type="ARBA" id="ARBA00010323"/>
    </source>
</evidence>
<dbReference type="InterPro" id="IPR051085">
    <property type="entry name" value="MB_O-acyltransferase"/>
</dbReference>
<keyword evidence="3 7" id="KW-0812">Transmembrane</keyword>
<feature type="transmembrane region" description="Helical" evidence="7">
    <location>
        <begin position="462"/>
        <end position="482"/>
    </location>
</feature>
<name>A0AAN7WS10_9SACH</name>
<keyword evidence="9" id="KW-1185">Reference proteome</keyword>
<keyword evidence="5 7" id="KW-0472">Membrane</keyword>
<feature type="transmembrane region" description="Helical" evidence="7">
    <location>
        <begin position="158"/>
        <end position="184"/>
    </location>
</feature>
<dbReference type="GO" id="GO:0008374">
    <property type="term" value="F:O-acyltransferase activity"/>
    <property type="evidence" value="ECO:0007669"/>
    <property type="project" value="TreeGrafter"/>
</dbReference>
<sequence length="669" mass="78359">MRYRNIPIDLLREFFSVESLDARIKPQQRKNKLISGSSSNNNTTSTATSTATTSTTIHNVRWNTYEFKFYYLAFIIVIPMMFVTAMNASTEKNIANYYKFERLLSNGWLFGRKVDNSDAQYRFFRDNFPLLITLILSHVLFKRFVLMIIGISKLKFDMFFGLFFLFVAHGFNSLRILAHMMVMYSIVHLLKRKRHWATCLTWVYGISTLFINDKYRNLPFGSLLPFLKPIDQLKFNGIIERWDVFFNFTLLRLISYNLDYLERWDNQFKTLKKTDIGIGNDNDSLIQEDLSLQKSSRLNSADISLPTILEDGNKLQDHMDSTTHTENTNRNHSIHGENNEMNEKINNAKSITTNGSAYDNYYDIELLTNERARLVAPHHIQEYSINNFIAYVLYTPLYIAGPIITFNDYVYQSKNTLPSINRIRIGKYLIRLILTILVMEFILHFTYVVAVSKTKAWEGDSPFQISMIGLFNLNIIYLKLLIPWRLFRLWGLLDGIDTPENMIRLVDNNYSALAFWRAWHRSYNKWVVRYIYIPLGGSKNRILTSLAVFSFVAIWHDIELKLLFWGWLIVLFLIPEIVATEVFQPYRQEWWYRHMCASGAVVNIWMMMIANLFGFCLGPDGTKALLWDMFSTSNGLSFFVIASGCIFIAVQIMFEIREEEKRNGIFLKC</sequence>
<reference evidence="9" key="1">
    <citation type="submission" date="2023-07" db="EMBL/GenBank/DDBJ databases">
        <title>A draft genome of Kazachstania heterogenica Y-27499.</title>
        <authorList>
            <person name="Donic C."/>
            <person name="Kralova J.S."/>
            <person name="Fidel L."/>
            <person name="Ben-Dor S."/>
            <person name="Jung S."/>
        </authorList>
    </citation>
    <scope>NUCLEOTIDE SEQUENCE [LARGE SCALE GENOMIC DNA]</scope>
    <source>
        <strain evidence="9">Y27499</strain>
    </source>
</reference>
<gene>
    <name evidence="8" type="ORF">RI543_003977</name>
</gene>
<feature type="transmembrane region" description="Helical" evidence="7">
    <location>
        <begin position="595"/>
        <end position="615"/>
    </location>
</feature>
<evidence type="ECO:0000256" key="5">
    <source>
        <dbReference type="ARBA" id="ARBA00023136"/>
    </source>
</evidence>
<dbReference type="PANTHER" id="PTHR13285">
    <property type="entry name" value="ACYLTRANSFERASE"/>
    <property type="match status" value="1"/>
</dbReference>
<dbReference type="Proteomes" id="UP001306508">
    <property type="component" value="Unassembled WGS sequence"/>
</dbReference>
<dbReference type="PANTHER" id="PTHR13285:SF18">
    <property type="entry name" value="PROTEIN-CYSTEINE N-PALMITOYLTRANSFERASE RASP"/>
    <property type="match status" value="1"/>
</dbReference>
<evidence type="ECO:0008006" key="10">
    <source>
        <dbReference type="Google" id="ProtNLM"/>
    </source>
</evidence>
<feature type="transmembrane region" description="Helical" evidence="7">
    <location>
        <begin position="69"/>
        <end position="89"/>
    </location>
</feature>
<proteinExistence type="inferred from homology"/>
<evidence type="ECO:0000313" key="9">
    <source>
        <dbReference type="Proteomes" id="UP001306508"/>
    </source>
</evidence>